<feature type="region of interest" description="Disordered" evidence="1">
    <location>
        <begin position="173"/>
        <end position="211"/>
    </location>
</feature>
<protein>
    <submittedName>
        <fullName evidence="3">Uncharacterized protein LOC111116475</fullName>
    </submittedName>
</protein>
<feature type="compositionally biased region" description="Basic and acidic residues" evidence="1">
    <location>
        <begin position="173"/>
        <end position="184"/>
    </location>
</feature>
<reference evidence="3" key="1">
    <citation type="submission" date="2025-08" db="UniProtKB">
        <authorList>
            <consortium name="RefSeq"/>
        </authorList>
    </citation>
    <scope>IDENTIFICATION</scope>
    <source>
        <tissue evidence="3">Whole sample</tissue>
    </source>
</reference>
<dbReference type="GeneID" id="111116475"/>
<dbReference type="OrthoDB" id="6127648at2759"/>
<sequence length="211" mass="24237">MEDKKEEIIKCLEKAAELLKGPGSSHTEAAVAPPNFRYSHLPVNLNHRNQQSVRNLFRPYSNGGRNVISYWSHKFLCLWSKDSDTVPSKEEKKLLFEAGLGEKKITFVKNNTPKDFTKKLEENYPKMKFEKHPPFFTNRSQNSFDRCGAITQYRQFNAHQQGKAVDTFDFGEMHGEESAERQCCDDDGSMEVEDNISSDATTEEKDSQEVM</sequence>
<organism evidence="2 3">
    <name type="scientific">Crassostrea virginica</name>
    <name type="common">Eastern oyster</name>
    <dbReference type="NCBI Taxonomy" id="6565"/>
    <lineage>
        <taxon>Eukaryota</taxon>
        <taxon>Metazoa</taxon>
        <taxon>Spiralia</taxon>
        <taxon>Lophotrochozoa</taxon>
        <taxon>Mollusca</taxon>
        <taxon>Bivalvia</taxon>
        <taxon>Autobranchia</taxon>
        <taxon>Pteriomorphia</taxon>
        <taxon>Ostreida</taxon>
        <taxon>Ostreoidea</taxon>
        <taxon>Ostreidae</taxon>
        <taxon>Crassostrea</taxon>
    </lineage>
</organism>
<dbReference type="RefSeq" id="XP_022311180.1">
    <property type="nucleotide sequence ID" value="XM_022455472.1"/>
</dbReference>
<feature type="compositionally biased region" description="Acidic residues" evidence="1">
    <location>
        <begin position="185"/>
        <end position="196"/>
    </location>
</feature>
<accession>A0A8B8C6D9</accession>
<keyword evidence="2" id="KW-1185">Reference proteome</keyword>
<name>A0A8B8C6D9_CRAVI</name>
<evidence type="ECO:0000313" key="3">
    <source>
        <dbReference type="RefSeq" id="XP_022311180.1"/>
    </source>
</evidence>
<dbReference type="Proteomes" id="UP000694844">
    <property type="component" value="Chromosome 10"/>
</dbReference>
<gene>
    <name evidence="3" type="primary">LOC111116475</name>
</gene>
<proteinExistence type="predicted"/>
<evidence type="ECO:0000256" key="1">
    <source>
        <dbReference type="SAM" id="MobiDB-lite"/>
    </source>
</evidence>
<evidence type="ECO:0000313" key="2">
    <source>
        <dbReference type="Proteomes" id="UP000694844"/>
    </source>
</evidence>
<dbReference type="KEGG" id="cvn:111116475"/>
<feature type="compositionally biased region" description="Basic and acidic residues" evidence="1">
    <location>
        <begin position="202"/>
        <end position="211"/>
    </location>
</feature>
<dbReference type="AlphaFoldDB" id="A0A8B8C6D9"/>